<evidence type="ECO:0000313" key="2">
    <source>
        <dbReference type="Proteomes" id="UP001589783"/>
    </source>
</evidence>
<keyword evidence="2" id="KW-1185">Reference proteome</keyword>
<organism evidence="1 2">
    <name type="scientific">Gordonia phosphorivorans</name>
    <dbReference type="NCBI Taxonomy" id="1056982"/>
    <lineage>
        <taxon>Bacteria</taxon>
        <taxon>Bacillati</taxon>
        <taxon>Actinomycetota</taxon>
        <taxon>Actinomycetes</taxon>
        <taxon>Mycobacteriales</taxon>
        <taxon>Gordoniaceae</taxon>
        <taxon>Gordonia</taxon>
    </lineage>
</organism>
<gene>
    <name evidence="1" type="ORF">ACFFJD_01925</name>
</gene>
<protein>
    <submittedName>
        <fullName evidence="1">Uncharacterized protein</fullName>
    </submittedName>
</protein>
<reference evidence="1 2" key="1">
    <citation type="submission" date="2024-09" db="EMBL/GenBank/DDBJ databases">
        <authorList>
            <person name="Sun Q."/>
            <person name="Mori K."/>
        </authorList>
    </citation>
    <scope>NUCLEOTIDE SEQUENCE [LARGE SCALE GENOMIC DNA]</scope>
    <source>
        <strain evidence="1 2">CCM 7957</strain>
    </source>
</reference>
<comment type="caution">
    <text evidence="1">The sequence shown here is derived from an EMBL/GenBank/DDBJ whole genome shotgun (WGS) entry which is preliminary data.</text>
</comment>
<dbReference type="RefSeq" id="WP_382360111.1">
    <property type="nucleotide sequence ID" value="NZ_JBHLWV010000006.1"/>
</dbReference>
<dbReference type="EMBL" id="JBHLWV010000006">
    <property type="protein sequence ID" value="MFC0313611.1"/>
    <property type="molecule type" value="Genomic_DNA"/>
</dbReference>
<evidence type="ECO:0000313" key="1">
    <source>
        <dbReference type="EMBL" id="MFC0313611.1"/>
    </source>
</evidence>
<sequence length="135" mass="15463">MTAPTNGHLIRAARRLRIQVPTMSTARLVRRACEHYNLLHPNKPPADPLTNTSPAFVERLCVNFLRHELSSYDTNRDAIRRLTSDPATAHEAGAIIKARTLQAIAETYPQLYPECRRQAVRTDRLDREPAARRRR</sequence>
<dbReference type="Proteomes" id="UP001589783">
    <property type="component" value="Unassembled WGS sequence"/>
</dbReference>
<proteinExistence type="predicted"/>
<name>A0ABV6H409_9ACTN</name>
<accession>A0ABV6H409</accession>